<feature type="non-terminal residue" evidence="2">
    <location>
        <position position="1"/>
    </location>
</feature>
<name>A0AAN8ZVD2_HALRR</name>
<protein>
    <submittedName>
        <fullName evidence="2">Uncharacterized protein</fullName>
    </submittedName>
</protein>
<dbReference type="Proteomes" id="UP001381693">
    <property type="component" value="Unassembled WGS sequence"/>
</dbReference>
<keyword evidence="3" id="KW-1185">Reference proteome</keyword>
<dbReference type="AlphaFoldDB" id="A0AAN8ZVD2"/>
<comment type="caution">
    <text evidence="2">The sequence shown here is derived from an EMBL/GenBank/DDBJ whole genome shotgun (WGS) entry which is preliminary data.</text>
</comment>
<organism evidence="2 3">
    <name type="scientific">Halocaridina rubra</name>
    <name type="common">Hawaiian red shrimp</name>
    <dbReference type="NCBI Taxonomy" id="373956"/>
    <lineage>
        <taxon>Eukaryota</taxon>
        <taxon>Metazoa</taxon>
        <taxon>Ecdysozoa</taxon>
        <taxon>Arthropoda</taxon>
        <taxon>Crustacea</taxon>
        <taxon>Multicrustacea</taxon>
        <taxon>Malacostraca</taxon>
        <taxon>Eumalacostraca</taxon>
        <taxon>Eucarida</taxon>
        <taxon>Decapoda</taxon>
        <taxon>Pleocyemata</taxon>
        <taxon>Caridea</taxon>
        <taxon>Atyoidea</taxon>
        <taxon>Atyidae</taxon>
        <taxon>Halocaridina</taxon>
    </lineage>
</organism>
<keyword evidence="1" id="KW-0175">Coiled coil</keyword>
<feature type="non-terminal residue" evidence="2">
    <location>
        <position position="51"/>
    </location>
</feature>
<feature type="coiled-coil region" evidence="1">
    <location>
        <begin position="1"/>
        <end position="31"/>
    </location>
</feature>
<sequence length="51" mass="5940">LNEHETMRRDLTQLVQTVEELRSQNQRLHALLTALMNFSRRDGDDEGDEGT</sequence>
<accession>A0AAN8ZVD2</accession>
<evidence type="ECO:0000256" key="1">
    <source>
        <dbReference type="SAM" id="Coils"/>
    </source>
</evidence>
<reference evidence="2 3" key="1">
    <citation type="submission" date="2023-11" db="EMBL/GenBank/DDBJ databases">
        <title>Halocaridina rubra genome assembly.</title>
        <authorList>
            <person name="Smith C."/>
        </authorList>
    </citation>
    <scope>NUCLEOTIDE SEQUENCE [LARGE SCALE GENOMIC DNA]</scope>
    <source>
        <strain evidence="2">EP-1</strain>
        <tissue evidence="2">Whole</tissue>
    </source>
</reference>
<evidence type="ECO:0000313" key="3">
    <source>
        <dbReference type="Proteomes" id="UP001381693"/>
    </source>
</evidence>
<proteinExistence type="predicted"/>
<evidence type="ECO:0000313" key="2">
    <source>
        <dbReference type="EMBL" id="KAK7065168.1"/>
    </source>
</evidence>
<dbReference type="EMBL" id="JAXCGZ010020864">
    <property type="protein sequence ID" value="KAK7065168.1"/>
    <property type="molecule type" value="Genomic_DNA"/>
</dbReference>
<gene>
    <name evidence="2" type="ORF">SK128_006955</name>
</gene>